<dbReference type="Gene3D" id="3.90.1580.10">
    <property type="entry name" value="paralog of FGE (formylglycine-generating enzyme)"/>
    <property type="match status" value="1"/>
</dbReference>
<dbReference type="InterPro" id="IPR005532">
    <property type="entry name" value="SUMF_dom"/>
</dbReference>
<proteinExistence type="predicted"/>
<dbReference type="EMBL" id="LAZR01018948">
    <property type="protein sequence ID" value="KKL94349.1"/>
    <property type="molecule type" value="Genomic_DNA"/>
</dbReference>
<organism evidence="2">
    <name type="scientific">marine sediment metagenome</name>
    <dbReference type="NCBI Taxonomy" id="412755"/>
    <lineage>
        <taxon>unclassified sequences</taxon>
        <taxon>metagenomes</taxon>
        <taxon>ecological metagenomes</taxon>
    </lineage>
</organism>
<dbReference type="AlphaFoldDB" id="A0A0F9G6F2"/>
<sequence length="291" mass="34176">MTQSHSKYKQLQKYSIPKSLSKEGDYYISSKDLSKMVLIPEGNFIMGVENEDIFAKAHERPQRTVHLSSYLIDIFPITNEQYMRFINEGGYKERRYWSLEGWQWKIKSKSKKPLTWDRKEWNELTQPVAGVSWYEAEAYAKWADKQLPTEAQWEKAARGTDNRSYPWGNDFPTSKVTNFNNNIGSTTIVGSYPEGISPFGCYDMSGNVNNWCRDWYWENFYSYCIENNINEDPILDDKLRNKITAELQLKADRGGGFATPQEHWEVLSCTDKVAWQPQERYPWNGFRTVKE</sequence>
<name>A0A0F9G6F2_9ZZZZ</name>
<feature type="domain" description="Sulfatase-modifying factor enzyme-like" evidence="1">
    <location>
        <begin position="34"/>
        <end position="290"/>
    </location>
</feature>
<dbReference type="Pfam" id="PF03781">
    <property type="entry name" value="FGE-sulfatase"/>
    <property type="match status" value="1"/>
</dbReference>
<feature type="non-terminal residue" evidence="2">
    <location>
        <position position="291"/>
    </location>
</feature>
<comment type="caution">
    <text evidence="2">The sequence shown here is derived from an EMBL/GenBank/DDBJ whole genome shotgun (WGS) entry which is preliminary data.</text>
</comment>
<dbReference type="GO" id="GO:0120147">
    <property type="term" value="F:formylglycine-generating oxidase activity"/>
    <property type="evidence" value="ECO:0007669"/>
    <property type="project" value="TreeGrafter"/>
</dbReference>
<evidence type="ECO:0000313" key="2">
    <source>
        <dbReference type="EMBL" id="KKL94349.1"/>
    </source>
</evidence>
<dbReference type="PANTHER" id="PTHR23150:SF19">
    <property type="entry name" value="FORMYLGLYCINE-GENERATING ENZYME"/>
    <property type="match status" value="1"/>
</dbReference>
<dbReference type="PANTHER" id="PTHR23150">
    <property type="entry name" value="SULFATASE MODIFYING FACTOR 1, 2"/>
    <property type="match status" value="1"/>
</dbReference>
<protein>
    <recommendedName>
        <fullName evidence="1">Sulfatase-modifying factor enzyme-like domain-containing protein</fullName>
    </recommendedName>
</protein>
<dbReference type="SUPFAM" id="SSF56436">
    <property type="entry name" value="C-type lectin-like"/>
    <property type="match status" value="1"/>
</dbReference>
<evidence type="ECO:0000259" key="1">
    <source>
        <dbReference type="Pfam" id="PF03781"/>
    </source>
</evidence>
<dbReference type="InterPro" id="IPR042095">
    <property type="entry name" value="SUMF_sf"/>
</dbReference>
<dbReference type="InterPro" id="IPR051043">
    <property type="entry name" value="Sulfatase_Mod_Factor_Kinase"/>
</dbReference>
<dbReference type="InterPro" id="IPR016187">
    <property type="entry name" value="CTDL_fold"/>
</dbReference>
<gene>
    <name evidence="2" type="ORF">LCGC14_1865530</name>
</gene>
<reference evidence="2" key="1">
    <citation type="journal article" date="2015" name="Nature">
        <title>Complex archaea that bridge the gap between prokaryotes and eukaryotes.</title>
        <authorList>
            <person name="Spang A."/>
            <person name="Saw J.H."/>
            <person name="Jorgensen S.L."/>
            <person name="Zaremba-Niedzwiedzka K."/>
            <person name="Martijn J."/>
            <person name="Lind A.E."/>
            <person name="van Eijk R."/>
            <person name="Schleper C."/>
            <person name="Guy L."/>
            <person name="Ettema T.J."/>
        </authorList>
    </citation>
    <scope>NUCLEOTIDE SEQUENCE</scope>
</reference>
<accession>A0A0F9G6F2</accession>